<evidence type="ECO:0000256" key="4">
    <source>
        <dbReference type="ARBA" id="ARBA00022989"/>
    </source>
</evidence>
<keyword evidence="5 7" id="KW-0472">Membrane</keyword>
<dbReference type="GO" id="GO:0005886">
    <property type="term" value="C:plasma membrane"/>
    <property type="evidence" value="ECO:0007669"/>
    <property type="project" value="UniProtKB-SubCell"/>
</dbReference>
<dbReference type="PANTHER" id="PTHR32309">
    <property type="entry name" value="TYROSINE-PROTEIN KINASE"/>
    <property type="match status" value="1"/>
</dbReference>
<feature type="coiled-coil region" evidence="6">
    <location>
        <begin position="207"/>
        <end position="236"/>
    </location>
</feature>
<protein>
    <submittedName>
        <fullName evidence="9">Lipopolysaccharide biosynthesis protein</fullName>
    </submittedName>
</protein>
<name>A0A0F6TQW4_9GAMM</name>
<dbReference type="STRING" id="914150.TQ33_1406"/>
<accession>A0A0F6TQW4</accession>
<evidence type="ECO:0000313" key="10">
    <source>
        <dbReference type="Proteomes" id="UP000034071"/>
    </source>
</evidence>
<dbReference type="KEGG" id="kge:TQ33_1406"/>
<feature type="domain" description="Polysaccharide chain length determinant N-terminal" evidence="8">
    <location>
        <begin position="19"/>
        <end position="121"/>
    </location>
</feature>
<keyword evidence="4 7" id="KW-1133">Transmembrane helix</keyword>
<dbReference type="Proteomes" id="UP000034071">
    <property type="component" value="Chromosome"/>
</dbReference>
<dbReference type="GO" id="GO:0004713">
    <property type="term" value="F:protein tyrosine kinase activity"/>
    <property type="evidence" value="ECO:0007669"/>
    <property type="project" value="TreeGrafter"/>
</dbReference>
<keyword evidence="10" id="KW-1185">Reference proteome</keyword>
<dbReference type="Pfam" id="PF02706">
    <property type="entry name" value="Wzz"/>
    <property type="match status" value="1"/>
</dbReference>
<dbReference type="PANTHER" id="PTHR32309:SF13">
    <property type="entry name" value="FERRIC ENTEROBACTIN TRANSPORT PROTEIN FEPE"/>
    <property type="match status" value="1"/>
</dbReference>
<dbReference type="AlphaFoldDB" id="A0A0F6TQW4"/>
<evidence type="ECO:0000256" key="1">
    <source>
        <dbReference type="ARBA" id="ARBA00004651"/>
    </source>
</evidence>
<gene>
    <name evidence="9" type="ORF">TQ33_1406</name>
</gene>
<evidence type="ECO:0000256" key="2">
    <source>
        <dbReference type="ARBA" id="ARBA00022475"/>
    </source>
</evidence>
<keyword evidence="2" id="KW-1003">Cell membrane</keyword>
<evidence type="ECO:0000256" key="6">
    <source>
        <dbReference type="SAM" id="Coils"/>
    </source>
</evidence>
<comment type="subcellular location">
    <subcellularLocation>
        <location evidence="1">Cell membrane</location>
        <topology evidence="1">Multi-pass membrane protein</topology>
    </subcellularLocation>
</comment>
<feature type="transmembrane region" description="Helical" evidence="7">
    <location>
        <begin position="35"/>
        <end position="55"/>
    </location>
</feature>
<dbReference type="InterPro" id="IPR003856">
    <property type="entry name" value="LPS_length_determ_N"/>
</dbReference>
<proteinExistence type="predicted"/>
<keyword evidence="6" id="KW-0175">Coiled coil</keyword>
<sequence length="316" mass="35613">MKSENNQQLNQTQLPYHEDEIDLRELFSILWKGKWVIIGVTFIFAIASVGYALYLPNEYKATAVLQPNESGSGGKLASLAGQFGGLASMAGINLGAGESSDAVIAMEIMKSWGFAEEFINKHNIAVELFAAKGWDQSKKKLIIDDDLYNEATETWVREAPKGKTVEPSSWELFEEFKERLSISQDKDTGLVSVSVTHYSPEIAKEWVDMLTEDINKLMKDRALEEANQNIQYLEEQFKSTSYAELRAMFSELIQEQHKSKMLAQVSDEYVFKAVSVAKVPEEKDKPKRSIIVILGILLGSIFSTLIIMLKAFYQKD</sequence>
<dbReference type="RefSeq" id="WP_046561439.1">
    <property type="nucleotide sequence ID" value="NZ_CP010975.1"/>
</dbReference>
<dbReference type="InterPro" id="IPR050445">
    <property type="entry name" value="Bact_polysacc_biosynth/exp"/>
</dbReference>
<feature type="transmembrane region" description="Helical" evidence="7">
    <location>
        <begin position="290"/>
        <end position="313"/>
    </location>
</feature>
<evidence type="ECO:0000256" key="3">
    <source>
        <dbReference type="ARBA" id="ARBA00022692"/>
    </source>
</evidence>
<dbReference type="OrthoDB" id="9775724at2"/>
<dbReference type="HOGENOM" id="CLU_074107_0_0_6"/>
<keyword evidence="3 7" id="KW-0812">Transmembrane</keyword>
<reference evidence="9 10" key="1">
    <citation type="submission" date="2015-02" db="EMBL/GenBank/DDBJ databases">
        <title>Complete genome sequence of Kangiella geojedonensis strain YCS-5T.</title>
        <authorList>
            <person name="Kim K.M."/>
        </authorList>
    </citation>
    <scope>NUCLEOTIDE SEQUENCE [LARGE SCALE GENOMIC DNA]</scope>
    <source>
        <strain evidence="9 10">YCS-5</strain>
    </source>
</reference>
<evidence type="ECO:0000256" key="5">
    <source>
        <dbReference type="ARBA" id="ARBA00023136"/>
    </source>
</evidence>
<organism evidence="9 10">
    <name type="scientific">Kangiella geojedonensis</name>
    <dbReference type="NCBI Taxonomy" id="914150"/>
    <lineage>
        <taxon>Bacteria</taxon>
        <taxon>Pseudomonadati</taxon>
        <taxon>Pseudomonadota</taxon>
        <taxon>Gammaproteobacteria</taxon>
        <taxon>Kangiellales</taxon>
        <taxon>Kangiellaceae</taxon>
        <taxon>Kangiella</taxon>
    </lineage>
</organism>
<dbReference type="EMBL" id="CP010975">
    <property type="protein sequence ID" value="AKE52355.1"/>
    <property type="molecule type" value="Genomic_DNA"/>
</dbReference>
<evidence type="ECO:0000259" key="8">
    <source>
        <dbReference type="Pfam" id="PF02706"/>
    </source>
</evidence>
<evidence type="ECO:0000313" key="9">
    <source>
        <dbReference type="EMBL" id="AKE52355.1"/>
    </source>
</evidence>
<evidence type="ECO:0000256" key="7">
    <source>
        <dbReference type="SAM" id="Phobius"/>
    </source>
</evidence>